<dbReference type="NCBIfam" id="TIGR02180">
    <property type="entry name" value="GRX_euk"/>
    <property type="match status" value="1"/>
</dbReference>
<dbReference type="Pfam" id="PF00462">
    <property type="entry name" value="Glutaredoxin"/>
    <property type="match status" value="1"/>
</dbReference>
<evidence type="ECO:0000313" key="2">
    <source>
        <dbReference type="EMBL" id="CAL8138678.1"/>
    </source>
</evidence>
<keyword evidence="3" id="KW-1185">Reference proteome</keyword>
<proteinExistence type="predicted"/>
<dbReference type="Gene3D" id="3.40.30.10">
    <property type="entry name" value="Glutaredoxin"/>
    <property type="match status" value="1"/>
</dbReference>
<dbReference type="InterPro" id="IPR014025">
    <property type="entry name" value="Glutaredoxin_subgr"/>
</dbReference>
<dbReference type="SUPFAM" id="SSF52833">
    <property type="entry name" value="Thioredoxin-like"/>
    <property type="match status" value="1"/>
</dbReference>
<dbReference type="InterPro" id="IPR036249">
    <property type="entry name" value="Thioredoxin-like_sf"/>
</dbReference>
<dbReference type="PRINTS" id="PR00160">
    <property type="entry name" value="GLUTAREDOXIN"/>
</dbReference>
<gene>
    <name evidence="2" type="ORF">ODALV1_LOCUS27479</name>
</gene>
<dbReference type="InterPro" id="IPR011899">
    <property type="entry name" value="Glutaredoxin_euk/vir"/>
</dbReference>
<protein>
    <recommendedName>
        <fullName evidence="1">Glutaredoxin domain-containing protein</fullName>
    </recommendedName>
</protein>
<dbReference type="EMBL" id="CAXLJM020000124">
    <property type="protein sequence ID" value="CAL8138678.1"/>
    <property type="molecule type" value="Genomic_DNA"/>
</dbReference>
<dbReference type="Proteomes" id="UP001642540">
    <property type="component" value="Unassembled WGS sequence"/>
</dbReference>
<sequence>MGAFSSSQQAASEEDMAEVKKGVEDLIKQNKVVIFSKPTCPYCVDAKRCFDKLNVKYTAMELNSHPQGGLVQDILLEMTGARTVPRVFIDGTCIGGGSDTVALFKSGKLQKMLE</sequence>
<accession>A0ABP1RYE7</accession>
<feature type="domain" description="Glutaredoxin" evidence="1">
    <location>
        <begin position="32"/>
        <end position="94"/>
    </location>
</feature>
<reference evidence="2 3" key="1">
    <citation type="submission" date="2024-08" db="EMBL/GenBank/DDBJ databases">
        <authorList>
            <person name="Cucini C."/>
            <person name="Frati F."/>
        </authorList>
    </citation>
    <scope>NUCLEOTIDE SEQUENCE [LARGE SCALE GENOMIC DNA]</scope>
</reference>
<evidence type="ECO:0000313" key="3">
    <source>
        <dbReference type="Proteomes" id="UP001642540"/>
    </source>
</evidence>
<dbReference type="InterPro" id="IPR002109">
    <property type="entry name" value="Glutaredoxin"/>
</dbReference>
<name>A0ABP1RYE7_9HEXA</name>
<comment type="caution">
    <text evidence="2">The sequence shown here is derived from an EMBL/GenBank/DDBJ whole genome shotgun (WGS) entry which is preliminary data.</text>
</comment>
<dbReference type="PANTHER" id="PTHR45694:SF5">
    <property type="entry name" value="GLUTAREDOXIN 2"/>
    <property type="match status" value="1"/>
</dbReference>
<organism evidence="2 3">
    <name type="scientific">Orchesella dallaii</name>
    <dbReference type="NCBI Taxonomy" id="48710"/>
    <lineage>
        <taxon>Eukaryota</taxon>
        <taxon>Metazoa</taxon>
        <taxon>Ecdysozoa</taxon>
        <taxon>Arthropoda</taxon>
        <taxon>Hexapoda</taxon>
        <taxon>Collembola</taxon>
        <taxon>Entomobryomorpha</taxon>
        <taxon>Entomobryoidea</taxon>
        <taxon>Orchesellidae</taxon>
        <taxon>Orchesellinae</taxon>
        <taxon>Orchesella</taxon>
    </lineage>
</organism>
<dbReference type="PROSITE" id="PS51354">
    <property type="entry name" value="GLUTAREDOXIN_2"/>
    <property type="match status" value="1"/>
</dbReference>
<evidence type="ECO:0000259" key="1">
    <source>
        <dbReference type="Pfam" id="PF00462"/>
    </source>
</evidence>
<dbReference type="CDD" id="cd03419">
    <property type="entry name" value="GRX_GRXh_1_2_like"/>
    <property type="match status" value="1"/>
</dbReference>
<dbReference type="PANTHER" id="PTHR45694">
    <property type="entry name" value="GLUTAREDOXIN 2"/>
    <property type="match status" value="1"/>
</dbReference>